<proteinExistence type="predicted"/>
<dbReference type="InterPro" id="IPR011335">
    <property type="entry name" value="Restrct_endonuc-II-like"/>
</dbReference>
<dbReference type="RefSeq" id="WP_011873182.1">
    <property type="nucleotide sequence ID" value="NZ_BAAAGS010000017.1"/>
</dbReference>
<evidence type="ECO:0000313" key="2">
    <source>
        <dbReference type="EMBL" id="GAA0528700.1"/>
    </source>
</evidence>
<dbReference type="Gene3D" id="3.90.1570.10">
    <property type="entry name" value="tt1808, chain A"/>
    <property type="match status" value="1"/>
</dbReference>
<dbReference type="Proteomes" id="UP001500729">
    <property type="component" value="Unassembled WGS sequence"/>
</dbReference>
<dbReference type="CDD" id="cd06260">
    <property type="entry name" value="DUF820-like"/>
    <property type="match status" value="1"/>
</dbReference>
<accession>A0ABN1CXG1</accession>
<keyword evidence="2" id="KW-0255">Endonuclease</keyword>
<protein>
    <submittedName>
        <fullName evidence="2">Uma2 family endonuclease</fullName>
    </submittedName>
</protein>
<keyword evidence="2" id="KW-0378">Hydrolase</keyword>
<evidence type="ECO:0000259" key="1">
    <source>
        <dbReference type="Pfam" id="PF05685"/>
    </source>
</evidence>
<comment type="caution">
    <text evidence="2">The sequence shown here is derived from an EMBL/GenBank/DDBJ whole genome shotgun (WGS) entry which is preliminary data.</text>
</comment>
<dbReference type="SUPFAM" id="SSF52980">
    <property type="entry name" value="Restriction endonuclease-like"/>
    <property type="match status" value="1"/>
</dbReference>
<dbReference type="PANTHER" id="PTHR35400">
    <property type="entry name" value="SLR1083 PROTEIN"/>
    <property type="match status" value="1"/>
</dbReference>
<sequence>MGYVRGFPPGRSLTRADLESMPHDGHRYELLDGVLVVSPSPRPLHQRAILRLIVALEPACPATHEVLPAPVDVVLAEDTVLIPDVVVGRRDAFTEQALIGPPVLAVEVLSPRTRHFDLHLKRAKFAEAGCPHYWVIDPDEPRIRCWRLGPRGAVDLDAPTSAAEPLDGYTETASVAGQQWLELNEPFPVRLRPADLVSSHRS</sequence>
<evidence type="ECO:0000313" key="3">
    <source>
        <dbReference type="Proteomes" id="UP001500729"/>
    </source>
</evidence>
<dbReference type="InterPro" id="IPR008538">
    <property type="entry name" value="Uma2"/>
</dbReference>
<feature type="domain" description="Putative restriction endonuclease" evidence="1">
    <location>
        <begin position="17"/>
        <end position="153"/>
    </location>
</feature>
<dbReference type="PANTHER" id="PTHR35400:SF3">
    <property type="entry name" value="SLL1072 PROTEIN"/>
    <property type="match status" value="1"/>
</dbReference>
<keyword evidence="2" id="KW-0540">Nuclease</keyword>
<dbReference type="InterPro" id="IPR012296">
    <property type="entry name" value="Nuclease_put_TT1808"/>
</dbReference>
<name>A0ABN1CXG1_SACER</name>
<organism evidence="2 3">
    <name type="scientific">Saccharopolyspora erythraea</name>
    <name type="common">Streptomyces erythraeus</name>
    <dbReference type="NCBI Taxonomy" id="1836"/>
    <lineage>
        <taxon>Bacteria</taxon>
        <taxon>Bacillati</taxon>
        <taxon>Actinomycetota</taxon>
        <taxon>Actinomycetes</taxon>
        <taxon>Pseudonocardiales</taxon>
        <taxon>Pseudonocardiaceae</taxon>
        <taxon>Saccharopolyspora</taxon>
    </lineage>
</organism>
<dbReference type="GO" id="GO:0004519">
    <property type="term" value="F:endonuclease activity"/>
    <property type="evidence" value="ECO:0007669"/>
    <property type="project" value="UniProtKB-KW"/>
</dbReference>
<gene>
    <name evidence="2" type="ORF">GCM10009533_29960</name>
</gene>
<dbReference type="Pfam" id="PF05685">
    <property type="entry name" value="Uma2"/>
    <property type="match status" value="1"/>
</dbReference>
<dbReference type="EMBL" id="BAAAGS010000017">
    <property type="protein sequence ID" value="GAA0528700.1"/>
    <property type="molecule type" value="Genomic_DNA"/>
</dbReference>
<keyword evidence="3" id="KW-1185">Reference proteome</keyword>
<reference evidence="2 3" key="1">
    <citation type="journal article" date="2019" name="Int. J. Syst. Evol. Microbiol.">
        <title>The Global Catalogue of Microorganisms (GCM) 10K type strain sequencing project: providing services to taxonomists for standard genome sequencing and annotation.</title>
        <authorList>
            <consortium name="The Broad Institute Genomics Platform"/>
            <consortium name="The Broad Institute Genome Sequencing Center for Infectious Disease"/>
            <person name="Wu L."/>
            <person name="Ma J."/>
        </authorList>
    </citation>
    <scope>NUCLEOTIDE SEQUENCE [LARGE SCALE GENOMIC DNA]</scope>
    <source>
        <strain evidence="2 3">JCM 10303</strain>
    </source>
</reference>